<dbReference type="PANTHER" id="PTHR31915:SF6">
    <property type="entry name" value="SKICH DOMAIN-CONTAINING PROTEIN"/>
    <property type="match status" value="1"/>
</dbReference>
<name>A0A8K0GFH6_IGNLU</name>
<dbReference type="PANTHER" id="PTHR31915">
    <property type="entry name" value="SKICH DOMAIN-CONTAINING PROTEIN"/>
    <property type="match status" value="1"/>
</dbReference>
<evidence type="ECO:0000259" key="3">
    <source>
        <dbReference type="Pfam" id="PF17751"/>
    </source>
</evidence>
<dbReference type="Gene3D" id="2.60.40.2840">
    <property type="match status" value="1"/>
</dbReference>
<protein>
    <recommendedName>
        <fullName evidence="3">SKICH domain-containing protein</fullName>
    </recommendedName>
</protein>
<feature type="coiled-coil region" evidence="2">
    <location>
        <begin position="205"/>
        <end position="253"/>
    </location>
</feature>
<comment type="caution">
    <text evidence="4">The sequence shown here is derived from an EMBL/GenBank/DDBJ whole genome shotgun (WGS) entry which is preliminary data.</text>
</comment>
<feature type="domain" description="SKICH" evidence="3">
    <location>
        <begin position="17"/>
        <end position="112"/>
    </location>
</feature>
<evidence type="ECO:0000256" key="2">
    <source>
        <dbReference type="SAM" id="Coils"/>
    </source>
</evidence>
<reference evidence="4" key="1">
    <citation type="submission" date="2019-08" db="EMBL/GenBank/DDBJ databases">
        <title>The genome of the North American firefly Photinus pyralis.</title>
        <authorList>
            <consortium name="Photinus pyralis genome working group"/>
            <person name="Fallon T.R."/>
            <person name="Sander Lower S.E."/>
            <person name="Weng J.-K."/>
        </authorList>
    </citation>
    <scope>NUCLEOTIDE SEQUENCE</scope>
    <source>
        <strain evidence="4">TRF0915ILg1</strain>
        <tissue evidence="4">Whole body</tissue>
    </source>
</reference>
<keyword evidence="5" id="KW-1185">Reference proteome</keyword>
<feature type="coiled-coil region" evidence="2">
    <location>
        <begin position="154"/>
        <end position="181"/>
    </location>
</feature>
<sequence length="275" mass="32062">MDSSSLESRFSSILPRIEFVDVQDLYSYNEDLACKYSLIDYRVQEGDRIAIFKLGWQYVKDYVLFEWVPKFPEENLVVFNKFSLPNSTIEIYQFCFISGENNVLGASEPFQFCDRPRHNLSLFSSIPVQKKNICLTDSTLLMNESSLPSVDVDAMDKNKEIARLKDENELLRNTLKVIVMQKQPKNYDPDIQKIKERIFDLQTMVNSQQSQIKELQMQIIQCNEEQKQLQKEKMNLQIACDNLKTKLDNYETNIHSAVDIEIGELESIPPFPFAK</sequence>
<dbReference type="OrthoDB" id="10015001at2759"/>
<dbReference type="AlphaFoldDB" id="A0A8K0GFH6"/>
<evidence type="ECO:0000313" key="5">
    <source>
        <dbReference type="Proteomes" id="UP000801492"/>
    </source>
</evidence>
<gene>
    <name evidence="4" type="ORF">ILUMI_08978</name>
</gene>
<dbReference type="InterPro" id="IPR041611">
    <property type="entry name" value="SKICH"/>
</dbReference>
<proteinExistence type="predicted"/>
<evidence type="ECO:0000313" key="4">
    <source>
        <dbReference type="EMBL" id="KAF2897196.1"/>
    </source>
</evidence>
<accession>A0A8K0GFH6</accession>
<dbReference type="Proteomes" id="UP000801492">
    <property type="component" value="Unassembled WGS sequence"/>
</dbReference>
<dbReference type="Pfam" id="PF17751">
    <property type="entry name" value="SKICH"/>
    <property type="match status" value="1"/>
</dbReference>
<organism evidence="4 5">
    <name type="scientific">Ignelater luminosus</name>
    <name type="common">Cucubano</name>
    <name type="synonym">Pyrophorus luminosus</name>
    <dbReference type="NCBI Taxonomy" id="2038154"/>
    <lineage>
        <taxon>Eukaryota</taxon>
        <taxon>Metazoa</taxon>
        <taxon>Ecdysozoa</taxon>
        <taxon>Arthropoda</taxon>
        <taxon>Hexapoda</taxon>
        <taxon>Insecta</taxon>
        <taxon>Pterygota</taxon>
        <taxon>Neoptera</taxon>
        <taxon>Endopterygota</taxon>
        <taxon>Coleoptera</taxon>
        <taxon>Polyphaga</taxon>
        <taxon>Elateriformia</taxon>
        <taxon>Elateroidea</taxon>
        <taxon>Elateridae</taxon>
        <taxon>Agrypninae</taxon>
        <taxon>Pyrophorini</taxon>
        <taxon>Ignelater</taxon>
    </lineage>
</organism>
<evidence type="ECO:0000256" key="1">
    <source>
        <dbReference type="ARBA" id="ARBA00023054"/>
    </source>
</evidence>
<dbReference type="EMBL" id="VTPC01004412">
    <property type="protein sequence ID" value="KAF2897196.1"/>
    <property type="molecule type" value="Genomic_DNA"/>
</dbReference>
<dbReference type="InterPro" id="IPR051002">
    <property type="entry name" value="UBA_autophagy_assoc_protein"/>
</dbReference>
<keyword evidence="1 2" id="KW-0175">Coiled coil</keyword>